<accession>A0AAV1QST8</accession>
<dbReference type="Proteomes" id="UP001314170">
    <property type="component" value="Unassembled WGS sequence"/>
</dbReference>
<protein>
    <submittedName>
        <fullName evidence="1">Uncharacterized protein</fullName>
    </submittedName>
</protein>
<comment type="caution">
    <text evidence="1">The sequence shown here is derived from an EMBL/GenBank/DDBJ whole genome shotgun (WGS) entry which is preliminary data.</text>
</comment>
<proteinExistence type="predicted"/>
<sequence>MAKRQAPSLASLCLRVVEKHLEDIIPHLTHIVVNFLPHIKQELLTNVEAFVKMATSGESGDMPRSS</sequence>
<dbReference type="AlphaFoldDB" id="A0AAV1QST8"/>
<dbReference type="EMBL" id="CAWUPB010000071">
    <property type="protein sequence ID" value="CAK7323184.1"/>
    <property type="molecule type" value="Genomic_DNA"/>
</dbReference>
<gene>
    <name evidence="1" type="ORF">DCAF_LOCUS800</name>
</gene>
<evidence type="ECO:0000313" key="1">
    <source>
        <dbReference type="EMBL" id="CAK7323184.1"/>
    </source>
</evidence>
<keyword evidence="2" id="KW-1185">Reference proteome</keyword>
<organism evidence="1 2">
    <name type="scientific">Dovyalis caffra</name>
    <dbReference type="NCBI Taxonomy" id="77055"/>
    <lineage>
        <taxon>Eukaryota</taxon>
        <taxon>Viridiplantae</taxon>
        <taxon>Streptophyta</taxon>
        <taxon>Embryophyta</taxon>
        <taxon>Tracheophyta</taxon>
        <taxon>Spermatophyta</taxon>
        <taxon>Magnoliopsida</taxon>
        <taxon>eudicotyledons</taxon>
        <taxon>Gunneridae</taxon>
        <taxon>Pentapetalae</taxon>
        <taxon>rosids</taxon>
        <taxon>fabids</taxon>
        <taxon>Malpighiales</taxon>
        <taxon>Salicaceae</taxon>
        <taxon>Flacourtieae</taxon>
        <taxon>Dovyalis</taxon>
    </lineage>
</organism>
<reference evidence="1 2" key="1">
    <citation type="submission" date="2024-01" db="EMBL/GenBank/DDBJ databases">
        <authorList>
            <person name="Waweru B."/>
        </authorList>
    </citation>
    <scope>NUCLEOTIDE SEQUENCE [LARGE SCALE GENOMIC DNA]</scope>
</reference>
<evidence type="ECO:0000313" key="2">
    <source>
        <dbReference type="Proteomes" id="UP001314170"/>
    </source>
</evidence>
<name>A0AAV1QST8_9ROSI</name>
<feature type="non-terminal residue" evidence="1">
    <location>
        <position position="66"/>
    </location>
</feature>